<evidence type="ECO:0000256" key="2">
    <source>
        <dbReference type="ARBA" id="ARBA00022747"/>
    </source>
</evidence>
<keyword evidence="2" id="KW-0680">Restriction system</keyword>
<evidence type="ECO:0000256" key="1">
    <source>
        <dbReference type="ARBA" id="ARBA00010923"/>
    </source>
</evidence>
<feature type="domain" description="Type I restriction modification DNA specificity" evidence="4">
    <location>
        <begin position="26"/>
        <end position="184"/>
    </location>
</feature>
<dbReference type="PANTHER" id="PTHR43140">
    <property type="entry name" value="TYPE-1 RESTRICTION ENZYME ECOKI SPECIFICITY PROTEIN"/>
    <property type="match status" value="1"/>
</dbReference>
<reference evidence="5" key="1">
    <citation type="submission" date="2019-03" db="EMBL/GenBank/DDBJ databases">
        <title>Single cell metagenomics reveals metabolic interactions within the superorganism composed of flagellate Streblomastix strix and complex community of Bacteroidetes bacteria on its surface.</title>
        <authorList>
            <person name="Treitli S.C."/>
            <person name="Kolisko M."/>
            <person name="Husnik F."/>
            <person name="Keeling P."/>
            <person name="Hampl V."/>
        </authorList>
    </citation>
    <scope>NUCLEOTIDE SEQUENCE</scope>
    <source>
        <strain evidence="5">STM</strain>
    </source>
</reference>
<protein>
    <submittedName>
        <fullName evidence="5">Type-1 restriction enzyme EcoKI specificity protein</fullName>
    </submittedName>
</protein>
<dbReference type="Gene3D" id="3.90.220.20">
    <property type="entry name" value="DNA methylase specificity domains"/>
    <property type="match status" value="2"/>
</dbReference>
<evidence type="ECO:0000256" key="3">
    <source>
        <dbReference type="ARBA" id="ARBA00023125"/>
    </source>
</evidence>
<comment type="similarity">
    <text evidence="1">Belongs to the type-I restriction system S methylase family.</text>
</comment>
<dbReference type="InterPro" id="IPR051212">
    <property type="entry name" value="Type-I_RE_S_subunit"/>
</dbReference>
<name>A0A5J4SDB3_9ZZZZ</name>
<dbReference type="InterPro" id="IPR044946">
    <property type="entry name" value="Restrct_endonuc_typeI_TRD_sf"/>
</dbReference>
<dbReference type="GO" id="GO:0009307">
    <property type="term" value="P:DNA restriction-modification system"/>
    <property type="evidence" value="ECO:0007669"/>
    <property type="project" value="UniProtKB-KW"/>
</dbReference>
<evidence type="ECO:0000259" key="4">
    <source>
        <dbReference type="Pfam" id="PF01420"/>
    </source>
</evidence>
<dbReference type="SUPFAM" id="SSF116734">
    <property type="entry name" value="DNA methylase specificity domain"/>
    <property type="match status" value="2"/>
</dbReference>
<dbReference type="Pfam" id="PF01420">
    <property type="entry name" value="Methylase_S"/>
    <property type="match status" value="2"/>
</dbReference>
<dbReference type="AlphaFoldDB" id="A0A5J4SDB3"/>
<gene>
    <name evidence="5" type="ORF">EZS27_008907</name>
</gene>
<proteinExistence type="inferred from homology"/>
<evidence type="ECO:0000313" key="5">
    <source>
        <dbReference type="EMBL" id="KAA6343425.1"/>
    </source>
</evidence>
<accession>A0A5J4SDB3</accession>
<comment type="caution">
    <text evidence="5">The sequence shown here is derived from an EMBL/GenBank/DDBJ whole genome shotgun (WGS) entry which is preliminary data.</text>
</comment>
<sequence>MAAYFFNHLQNLLKNLKMNNDIHIIPENWVQTSVGEIVLYTKGRKPDVLKEKIFKDSTPYLDINAFEKRIEKYADKETSISIKEEDIVIVWDGSRSGLVLKGKKGSLGSTLAKINTFSINETFIFYFLLSKYEYLNKNTKGIGIPHINPLLLNELEIALPPLNEQYRIVEKIEELFSEIEHVEKSLINVNKLLNVYWQVILSNAFKSDNYSFLGSKTELITKGASPKWQGFNYVNDNKQTLFITSENIQDNHIDNSKAKYVEDSFNEKQPRSVLKRSDILLNIVGASIGRAACFNQDNKANINQAVALIRTSSEIDPLFLMYYLNSKKARDYYQIRAVDVARANLSLADVSDIPIPNFEIEVQRSIAQELDSQNTVIKNIEDNIHRELKRIDVLKQSILSKAFTGKLVSQNPNDESASELLKKIQNERIAFLQNKITVKKVVKKKMKQTKSVLELLQETQNPILAKELWQQSKHSDNIDDFYAELKILIEKRKIEELPRRGKESYLKLIQDENR</sequence>
<dbReference type="GO" id="GO:0003677">
    <property type="term" value="F:DNA binding"/>
    <property type="evidence" value="ECO:0007669"/>
    <property type="project" value="UniProtKB-KW"/>
</dbReference>
<dbReference type="InterPro" id="IPR000055">
    <property type="entry name" value="Restrct_endonuc_typeI_TRD"/>
</dbReference>
<organism evidence="5">
    <name type="scientific">termite gut metagenome</name>
    <dbReference type="NCBI Taxonomy" id="433724"/>
    <lineage>
        <taxon>unclassified sequences</taxon>
        <taxon>metagenomes</taxon>
        <taxon>organismal metagenomes</taxon>
    </lineage>
</organism>
<dbReference type="EMBL" id="SNRY01000271">
    <property type="protein sequence ID" value="KAA6343425.1"/>
    <property type="molecule type" value="Genomic_DNA"/>
</dbReference>
<feature type="domain" description="Type I restriction modification DNA specificity" evidence="4">
    <location>
        <begin position="236"/>
        <end position="389"/>
    </location>
</feature>
<dbReference type="PANTHER" id="PTHR43140:SF1">
    <property type="entry name" value="TYPE I RESTRICTION ENZYME ECOKI SPECIFICITY SUBUNIT"/>
    <property type="match status" value="1"/>
</dbReference>
<keyword evidence="3" id="KW-0238">DNA-binding</keyword>